<organism evidence="2 3">
    <name type="scientific">Paenibacillus sepulcri</name>
    <dbReference type="NCBI Taxonomy" id="359917"/>
    <lineage>
        <taxon>Bacteria</taxon>
        <taxon>Bacillati</taxon>
        <taxon>Bacillota</taxon>
        <taxon>Bacilli</taxon>
        <taxon>Bacillales</taxon>
        <taxon>Paenibacillaceae</taxon>
        <taxon>Paenibacillus</taxon>
    </lineage>
</organism>
<accession>A0ABS7CL52</accession>
<dbReference type="SUPFAM" id="SSF51645">
    <property type="entry name" value="Malate synthase G"/>
    <property type="match status" value="1"/>
</dbReference>
<dbReference type="InterPro" id="IPR048355">
    <property type="entry name" value="MS_C"/>
</dbReference>
<dbReference type="Pfam" id="PF20659">
    <property type="entry name" value="MS_C"/>
    <property type="match status" value="1"/>
</dbReference>
<keyword evidence="3" id="KW-1185">Reference proteome</keyword>
<evidence type="ECO:0000313" key="2">
    <source>
        <dbReference type="EMBL" id="MBW7461624.1"/>
    </source>
</evidence>
<dbReference type="Gene3D" id="1.20.1220.12">
    <property type="entry name" value="Malate synthase, domain III"/>
    <property type="match status" value="1"/>
</dbReference>
<dbReference type="InterPro" id="IPR006252">
    <property type="entry name" value="Malate_synthA"/>
</dbReference>
<dbReference type="Proteomes" id="UP001519887">
    <property type="component" value="Unassembled WGS sequence"/>
</dbReference>
<protein>
    <submittedName>
        <fullName evidence="2">Malate synthase A</fullName>
    </submittedName>
</protein>
<evidence type="ECO:0000313" key="3">
    <source>
        <dbReference type="Proteomes" id="UP001519887"/>
    </source>
</evidence>
<reference evidence="2 3" key="1">
    <citation type="submission" date="2021-07" db="EMBL/GenBank/DDBJ databases">
        <title>Paenibacillus radiodurans sp. nov., isolated from the southeastern edge of Tengger Desert.</title>
        <authorList>
            <person name="Zhang G."/>
        </authorList>
    </citation>
    <scope>NUCLEOTIDE SEQUENCE [LARGE SCALE GENOMIC DNA]</scope>
    <source>
        <strain evidence="2 3">CCM 7311</strain>
    </source>
</reference>
<dbReference type="PANTHER" id="PTHR42902:SF1">
    <property type="entry name" value="MALATE SYNTHASE 1-RELATED"/>
    <property type="match status" value="1"/>
</dbReference>
<comment type="caution">
    <text evidence="2">The sequence shown here is derived from an EMBL/GenBank/DDBJ whole genome shotgun (WGS) entry which is preliminary data.</text>
</comment>
<feature type="non-terminal residue" evidence="2">
    <location>
        <position position="1"/>
    </location>
</feature>
<gene>
    <name evidence="2" type="ORF">K0U00_46955</name>
</gene>
<dbReference type="PANTHER" id="PTHR42902">
    <property type="entry name" value="MALATE SYNTHASE"/>
    <property type="match status" value="1"/>
</dbReference>
<dbReference type="InterPro" id="IPR011076">
    <property type="entry name" value="Malate_synth_sf"/>
</dbReference>
<dbReference type="InterPro" id="IPR044856">
    <property type="entry name" value="Malate_synth_C_sf"/>
</dbReference>
<dbReference type="EMBL" id="JAHZIK010003114">
    <property type="protein sequence ID" value="MBW7461624.1"/>
    <property type="molecule type" value="Genomic_DNA"/>
</dbReference>
<name>A0ABS7CL52_9BACL</name>
<sequence>RGIGAVPINNLMEDAATAEISRAQVWQWIKHPQGVLSDGRRITVELTRTLIDEELQAIRTKIGESAYESGKFDVASRLFAEMSEAEDFEEFLTLPGYRYL</sequence>
<proteinExistence type="predicted"/>
<evidence type="ECO:0000259" key="1">
    <source>
        <dbReference type="Pfam" id="PF20659"/>
    </source>
</evidence>
<feature type="domain" description="Malate synthase C-terminal" evidence="1">
    <location>
        <begin position="1"/>
        <end position="99"/>
    </location>
</feature>